<keyword evidence="12" id="KW-1185">Reference proteome</keyword>
<dbReference type="GO" id="GO:0016887">
    <property type="term" value="F:ATP hydrolysis activity"/>
    <property type="evidence" value="ECO:0007669"/>
    <property type="project" value="InterPro"/>
</dbReference>
<proteinExistence type="inferred from homology"/>
<dbReference type="SMART" id="SM00382">
    <property type="entry name" value="AAA"/>
    <property type="match status" value="1"/>
</dbReference>
<comment type="subcellular location">
    <subcellularLocation>
        <location evidence="1">Membrane</location>
        <topology evidence="1">Multi-pass membrane protein</topology>
    </subcellularLocation>
</comment>
<feature type="non-terminal residue" evidence="11">
    <location>
        <position position="787"/>
    </location>
</feature>
<keyword evidence="3" id="KW-0813">Transport</keyword>
<dbReference type="InterPro" id="IPR017871">
    <property type="entry name" value="ABC_transporter-like_CS"/>
</dbReference>
<dbReference type="KEGG" id="mng:MNEG_6009"/>
<evidence type="ECO:0000256" key="1">
    <source>
        <dbReference type="ARBA" id="ARBA00004141"/>
    </source>
</evidence>
<dbReference type="GO" id="GO:0006376">
    <property type="term" value="P:mRNA splice site recognition"/>
    <property type="evidence" value="ECO:0007669"/>
    <property type="project" value="InterPro"/>
</dbReference>
<dbReference type="RefSeq" id="XP_013900971.1">
    <property type="nucleotide sequence ID" value="XM_014045517.1"/>
</dbReference>
<dbReference type="Proteomes" id="UP000054498">
    <property type="component" value="Unassembled WGS sequence"/>
</dbReference>
<dbReference type="GO" id="GO:0003729">
    <property type="term" value="F:mRNA binding"/>
    <property type="evidence" value="ECO:0007669"/>
    <property type="project" value="InterPro"/>
</dbReference>
<dbReference type="PROSITE" id="PS50893">
    <property type="entry name" value="ABC_TRANSPORTER_2"/>
    <property type="match status" value="1"/>
</dbReference>
<evidence type="ECO:0000259" key="10">
    <source>
        <dbReference type="PROSITE" id="PS50893"/>
    </source>
</evidence>
<evidence type="ECO:0000313" key="11">
    <source>
        <dbReference type="EMBL" id="KIZ01952.1"/>
    </source>
</evidence>
<keyword evidence="4" id="KW-0812">Transmembrane</keyword>
<dbReference type="GO" id="GO:0140359">
    <property type="term" value="F:ABC-type transporter activity"/>
    <property type="evidence" value="ECO:0007669"/>
    <property type="project" value="InterPro"/>
</dbReference>
<protein>
    <recommendedName>
        <fullName evidence="10">ABC transporter domain-containing protein</fullName>
    </recommendedName>
</protein>
<dbReference type="InterPro" id="IPR003593">
    <property type="entry name" value="AAA+_ATPase"/>
</dbReference>
<evidence type="ECO:0000256" key="5">
    <source>
        <dbReference type="ARBA" id="ARBA00022741"/>
    </source>
</evidence>
<dbReference type="GeneID" id="25738885"/>
<dbReference type="InterPro" id="IPR027417">
    <property type="entry name" value="P-loop_NTPase"/>
</dbReference>
<dbReference type="GO" id="GO:0005524">
    <property type="term" value="F:ATP binding"/>
    <property type="evidence" value="ECO:0007669"/>
    <property type="project" value="UniProtKB-KW"/>
</dbReference>
<accession>A0A0D2MN11</accession>
<dbReference type="OrthoDB" id="10266921at2759"/>
<dbReference type="Pfam" id="PF03194">
    <property type="entry name" value="LUC7"/>
    <property type="match status" value="1"/>
</dbReference>
<dbReference type="InterPro" id="IPR050352">
    <property type="entry name" value="ABCG_transporters"/>
</dbReference>
<keyword evidence="7" id="KW-1133">Transmembrane helix</keyword>
<evidence type="ECO:0000256" key="9">
    <source>
        <dbReference type="SAM" id="MobiDB-lite"/>
    </source>
</evidence>
<evidence type="ECO:0000256" key="2">
    <source>
        <dbReference type="ARBA" id="ARBA00005655"/>
    </source>
</evidence>
<dbReference type="Pfam" id="PF19055">
    <property type="entry name" value="ABC2_membrane_7"/>
    <property type="match status" value="1"/>
</dbReference>
<dbReference type="EMBL" id="KK101160">
    <property type="protein sequence ID" value="KIZ01952.1"/>
    <property type="molecule type" value="Genomic_DNA"/>
</dbReference>
<dbReference type="PROSITE" id="PS00211">
    <property type="entry name" value="ABC_TRANSPORTER_1"/>
    <property type="match status" value="1"/>
</dbReference>
<reference evidence="11 12" key="1">
    <citation type="journal article" date="2013" name="BMC Genomics">
        <title>Reconstruction of the lipid metabolism for the microalga Monoraphidium neglectum from its genome sequence reveals characteristics suitable for biofuel production.</title>
        <authorList>
            <person name="Bogen C."/>
            <person name="Al-Dilaimi A."/>
            <person name="Albersmeier A."/>
            <person name="Wichmann J."/>
            <person name="Grundmann M."/>
            <person name="Rupp O."/>
            <person name="Lauersen K.J."/>
            <person name="Blifernez-Klassen O."/>
            <person name="Kalinowski J."/>
            <person name="Goesmann A."/>
            <person name="Mussgnug J.H."/>
            <person name="Kruse O."/>
        </authorList>
    </citation>
    <scope>NUCLEOTIDE SEQUENCE [LARGE SCALE GENOMIC DNA]</scope>
    <source>
        <strain evidence="11 12">SAG 48.87</strain>
    </source>
</reference>
<dbReference type="InterPro" id="IPR004882">
    <property type="entry name" value="Luc7-rel"/>
</dbReference>
<feature type="region of interest" description="Disordered" evidence="9">
    <location>
        <begin position="302"/>
        <end position="364"/>
    </location>
</feature>
<feature type="region of interest" description="Disordered" evidence="9">
    <location>
        <begin position="221"/>
        <end position="242"/>
    </location>
</feature>
<dbReference type="GO" id="GO:0016020">
    <property type="term" value="C:membrane"/>
    <property type="evidence" value="ECO:0007669"/>
    <property type="project" value="UniProtKB-SubCell"/>
</dbReference>
<keyword evidence="8" id="KW-0472">Membrane</keyword>
<dbReference type="GO" id="GO:0005685">
    <property type="term" value="C:U1 snRNP"/>
    <property type="evidence" value="ECO:0007669"/>
    <property type="project" value="InterPro"/>
</dbReference>
<dbReference type="CDD" id="cd03213">
    <property type="entry name" value="ABCG_EPDR"/>
    <property type="match status" value="1"/>
</dbReference>
<feature type="region of interest" description="Disordered" evidence="9">
    <location>
        <begin position="685"/>
        <end position="749"/>
    </location>
</feature>
<dbReference type="InterPro" id="IPR043926">
    <property type="entry name" value="ABCG_dom"/>
</dbReference>
<dbReference type="PANTHER" id="PTHR48041">
    <property type="entry name" value="ABC TRANSPORTER G FAMILY MEMBER 28"/>
    <property type="match status" value="1"/>
</dbReference>
<dbReference type="PANTHER" id="PTHR48041:SF125">
    <property type="entry name" value="ABC TRANSPORTER G FAMILY"/>
    <property type="match status" value="1"/>
</dbReference>
<evidence type="ECO:0000256" key="6">
    <source>
        <dbReference type="ARBA" id="ARBA00022840"/>
    </source>
</evidence>
<dbReference type="InterPro" id="IPR003439">
    <property type="entry name" value="ABC_transporter-like_ATP-bd"/>
</dbReference>
<dbReference type="Pfam" id="PF00005">
    <property type="entry name" value="ABC_tran"/>
    <property type="match status" value="1"/>
</dbReference>
<feature type="compositionally biased region" description="Low complexity" evidence="9">
    <location>
        <begin position="694"/>
        <end position="706"/>
    </location>
</feature>
<feature type="domain" description="ABC transporter" evidence="10">
    <location>
        <begin position="381"/>
        <end position="646"/>
    </location>
</feature>
<evidence type="ECO:0000256" key="8">
    <source>
        <dbReference type="ARBA" id="ARBA00023136"/>
    </source>
</evidence>
<organism evidence="11 12">
    <name type="scientific">Monoraphidium neglectum</name>
    <dbReference type="NCBI Taxonomy" id="145388"/>
    <lineage>
        <taxon>Eukaryota</taxon>
        <taxon>Viridiplantae</taxon>
        <taxon>Chlorophyta</taxon>
        <taxon>core chlorophytes</taxon>
        <taxon>Chlorophyceae</taxon>
        <taxon>CS clade</taxon>
        <taxon>Sphaeropleales</taxon>
        <taxon>Selenastraceae</taxon>
        <taxon>Monoraphidium</taxon>
    </lineage>
</organism>
<evidence type="ECO:0000256" key="7">
    <source>
        <dbReference type="ARBA" id="ARBA00022989"/>
    </source>
</evidence>
<dbReference type="STRING" id="145388.A0A0D2MN11"/>
<dbReference type="AlphaFoldDB" id="A0A0D2MN11"/>
<sequence>MDAIRGMLDELMGKERDAPLHERAVKQIDFSDPDVCKYELASVCPNQLFKNTRSDLGACGFSIHADHLDWPEIKAKWEKLDEREKERYGYERDLVRYMEQLIREMDRKIEKNKERAAAESRPKPVRVEDQGKLDEIKARMDECLQRSMELGEAGDVDASMATAQQAEVYKRQHEVLFKQLTAPDRSMTVCDICGVFINSTDNDQRRLGSCVLERTGGTDGVDAAAAKGGGPSGPAPGSPTSSDIAAVRAAEDAAAAHSARCELESQAADRHNRLREFRRASGELLGIMSVGSLRDDLINEFPSPANPGPGVSAGPGRGPAVPPLRRGAAAGEDSEDVVLDLESGEHRASSSGTATPRKDGAAGAARRPLLAPIVPGRQLTLQFYDVKGYVPLGFSKPSAGQRLAGRIQHPKEGLRKDERQIMFGLTGAVRPGEVLALMGPSGSGKTTLLSVLGGRPAKALRVTGSLTVNGRAYTKATRRRIGFVLQDDVLYEDLTVMETLRYAALLRLPRDMSREEKEGRVEAVIDVLGVRKSKGTIIGGFLRRGISGGERKRVSIGNELLINPAILMLDEPTSGLDSTSALHLINLLQDLASDGRAIVSTIHQPSSRLYGKLDSLMLLAEGHLMYSGPAQDVVPWFERFGLRVPFGTSIADFVLDVSMGEAGTLLSGSSGEAAVRELCAAAEGRSDDPKRRAALPASRSAAGPSPFSEASHEGPGFGGALAVDGADSHGKVQGHKQQAADGDGERREGATYREQVSVLVGRAIKVRRFEQLTGGHFFQLIFVAAIA</sequence>
<evidence type="ECO:0000313" key="12">
    <source>
        <dbReference type="Proteomes" id="UP000054498"/>
    </source>
</evidence>
<comment type="similarity">
    <text evidence="2">Belongs to the Luc7 family.</text>
</comment>
<dbReference type="SUPFAM" id="SSF52540">
    <property type="entry name" value="P-loop containing nucleoside triphosphate hydrolases"/>
    <property type="match status" value="1"/>
</dbReference>
<gene>
    <name evidence="11" type="ORF">MNEG_6009</name>
</gene>
<keyword evidence="5" id="KW-0547">Nucleotide-binding</keyword>
<name>A0A0D2MN11_9CHLO</name>
<evidence type="ECO:0000256" key="3">
    <source>
        <dbReference type="ARBA" id="ARBA00022448"/>
    </source>
</evidence>
<evidence type="ECO:0000256" key="4">
    <source>
        <dbReference type="ARBA" id="ARBA00022692"/>
    </source>
</evidence>
<dbReference type="Gene3D" id="3.40.50.300">
    <property type="entry name" value="P-loop containing nucleotide triphosphate hydrolases"/>
    <property type="match status" value="1"/>
</dbReference>
<keyword evidence="6" id="KW-0067">ATP-binding</keyword>